<dbReference type="Gene3D" id="3.90.180.10">
    <property type="entry name" value="Medium-chain alcohol dehydrogenases, catalytic domain"/>
    <property type="match status" value="1"/>
</dbReference>
<dbReference type="STRING" id="1380566.A0A179FWR1"/>
<dbReference type="RefSeq" id="XP_018146205.1">
    <property type="nucleotide sequence ID" value="XM_018289822.1"/>
</dbReference>
<dbReference type="EMBL" id="LSBJ02000002">
    <property type="protein sequence ID" value="OAQ69668.1"/>
    <property type="molecule type" value="Genomic_DNA"/>
</dbReference>
<dbReference type="SUPFAM" id="SSF50129">
    <property type="entry name" value="GroES-like"/>
    <property type="match status" value="1"/>
</dbReference>
<dbReference type="InterPro" id="IPR020843">
    <property type="entry name" value="ER"/>
</dbReference>
<keyword evidence="5" id="KW-1185">Reference proteome</keyword>
<feature type="domain" description="Enoyl reductase (ER)" evidence="3">
    <location>
        <begin position="26"/>
        <end position="361"/>
    </location>
</feature>
<gene>
    <name evidence="4" type="ORF">VFPPC_11720</name>
</gene>
<dbReference type="GeneID" id="28853816"/>
<accession>A0A179FWR1</accession>
<dbReference type="Pfam" id="PF00107">
    <property type="entry name" value="ADH_zinc_N"/>
    <property type="match status" value="1"/>
</dbReference>
<dbReference type="SUPFAM" id="SSF51735">
    <property type="entry name" value="NAD(P)-binding Rossmann-fold domains"/>
    <property type="match status" value="1"/>
</dbReference>
<dbReference type="OrthoDB" id="48317at2759"/>
<evidence type="ECO:0000259" key="3">
    <source>
        <dbReference type="SMART" id="SM00829"/>
    </source>
</evidence>
<evidence type="ECO:0000256" key="2">
    <source>
        <dbReference type="ARBA" id="ARBA00023002"/>
    </source>
</evidence>
<sequence>MPGTLAPTPTNMEVETIKKYVAIKKGGPFQLVTGARPTPGPGEVCIRNHAVGLNPLDWKNLYYGEMVKTWPEVFGIDTAGIVEAVGNDVTAFKPGDAVMSLAGHGGRAGAFQEVTTVPAHFVCKKPAIWTFEESSSVPICYLTAAAAVTKTLGMPLPYIRAELGLEGEDGFTINGTTAPSIRSILVVGGSSGVGASSVQLLRLALPLAVIITTNSPKHNDHVMKLGATTCTDRHDPNFVEKAKSACPGGDGVDAIIDAVGGSAENAGLFDVLRPDGPKLYSQVFTGNKVVIPEGVSSVTVFGRMMFQLPGGMFAMSKLVDLVDDGKFKLPLQVNVSGNGLEAIGPGLEKLKAGVSGTKLVVSL</sequence>
<dbReference type="Gene3D" id="3.40.50.720">
    <property type="entry name" value="NAD(P)-binding Rossmann-like Domain"/>
    <property type="match status" value="1"/>
</dbReference>
<organism evidence="4 5">
    <name type="scientific">Pochonia chlamydosporia 170</name>
    <dbReference type="NCBI Taxonomy" id="1380566"/>
    <lineage>
        <taxon>Eukaryota</taxon>
        <taxon>Fungi</taxon>
        <taxon>Dikarya</taxon>
        <taxon>Ascomycota</taxon>
        <taxon>Pezizomycotina</taxon>
        <taxon>Sordariomycetes</taxon>
        <taxon>Hypocreomycetidae</taxon>
        <taxon>Hypocreales</taxon>
        <taxon>Clavicipitaceae</taxon>
        <taxon>Pochonia</taxon>
    </lineage>
</organism>
<keyword evidence="2" id="KW-0560">Oxidoreductase</keyword>
<proteinExistence type="inferred from homology"/>
<dbReference type="InterPro" id="IPR047122">
    <property type="entry name" value="Trans-enoyl_RdTase-like"/>
</dbReference>
<dbReference type="PANTHER" id="PTHR45348">
    <property type="entry name" value="HYPOTHETICAL OXIDOREDUCTASE (EUROFUNG)"/>
    <property type="match status" value="1"/>
</dbReference>
<dbReference type="SMART" id="SM00829">
    <property type="entry name" value="PKS_ER"/>
    <property type="match status" value="1"/>
</dbReference>
<evidence type="ECO:0000313" key="5">
    <source>
        <dbReference type="Proteomes" id="UP000078397"/>
    </source>
</evidence>
<name>A0A179FWR1_METCM</name>
<dbReference type="InterPro" id="IPR011032">
    <property type="entry name" value="GroES-like_sf"/>
</dbReference>
<reference evidence="4 5" key="1">
    <citation type="journal article" date="2016" name="PLoS Pathog.">
        <title>Biosynthesis of antibiotic leucinostatins in bio-control fungus Purpureocillium lilacinum and their inhibition on phytophthora revealed by genome mining.</title>
        <authorList>
            <person name="Wang G."/>
            <person name="Liu Z."/>
            <person name="Lin R."/>
            <person name="Li E."/>
            <person name="Mao Z."/>
            <person name="Ling J."/>
            <person name="Yang Y."/>
            <person name="Yin W.B."/>
            <person name="Xie B."/>
        </authorList>
    </citation>
    <scope>NUCLEOTIDE SEQUENCE [LARGE SCALE GENOMIC DNA]</scope>
    <source>
        <strain evidence="4">170</strain>
    </source>
</reference>
<comment type="caution">
    <text evidence="4">The sequence shown here is derived from an EMBL/GenBank/DDBJ whole genome shotgun (WGS) entry which is preliminary data.</text>
</comment>
<dbReference type="CDD" id="cd08249">
    <property type="entry name" value="enoyl_reductase_like"/>
    <property type="match status" value="1"/>
</dbReference>
<dbReference type="InterPro" id="IPR013149">
    <property type="entry name" value="ADH-like_C"/>
</dbReference>
<evidence type="ECO:0000313" key="4">
    <source>
        <dbReference type="EMBL" id="OAQ69668.1"/>
    </source>
</evidence>
<dbReference type="PANTHER" id="PTHR45348:SF2">
    <property type="entry name" value="ZINC-TYPE ALCOHOL DEHYDROGENASE-LIKE PROTEIN C2E1P3.01"/>
    <property type="match status" value="1"/>
</dbReference>
<protein>
    <submittedName>
        <fullName evidence="4">Alcohol dehydrogenase</fullName>
    </submittedName>
</protein>
<dbReference type="AlphaFoldDB" id="A0A179FWR1"/>
<dbReference type="Pfam" id="PF08240">
    <property type="entry name" value="ADH_N"/>
    <property type="match status" value="1"/>
</dbReference>
<dbReference type="Proteomes" id="UP000078397">
    <property type="component" value="Unassembled WGS sequence"/>
</dbReference>
<evidence type="ECO:0000256" key="1">
    <source>
        <dbReference type="ARBA" id="ARBA00008072"/>
    </source>
</evidence>
<dbReference type="InterPro" id="IPR036291">
    <property type="entry name" value="NAD(P)-bd_dom_sf"/>
</dbReference>
<dbReference type="InterPro" id="IPR013154">
    <property type="entry name" value="ADH-like_N"/>
</dbReference>
<dbReference type="KEGG" id="pchm:VFPPC_11720"/>
<comment type="similarity">
    <text evidence="1">Belongs to the zinc-containing alcohol dehydrogenase family.</text>
</comment>
<dbReference type="GO" id="GO:0016651">
    <property type="term" value="F:oxidoreductase activity, acting on NAD(P)H"/>
    <property type="evidence" value="ECO:0007669"/>
    <property type="project" value="InterPro"/>
</dbReference>